<evidence type="ECO:0000313" key="2">
    <source>
        <dbReference type="Proteomes" id="UP001476798"/>
    </source>
</evidence>
<dbReference type="Proteomes" id="UP001476798">
    <property type="component" value="Unassembled WGS sequence"/>
</dbReference>
<keyword evidence="2" id="KW-1185">Reference proteome</keyword>
<reference evidence="1 2" key="1">
    <citation type="submission" date="2021-06" db="EMBL/GenBank/DDBJ databases">
        <authorList>
            <person name="Palmer J.M."/>
        </authorList>
    </citation>
    <scope>NUCLEOTIDE SEQUENCE [LARGE SCALE GENOMIC DNA]</scope>
    <source>
        <strain evidence="1 2">GA_2019</strain>
        <tissue evidence="1">Muscle</tissue>
    </source>
</reference>
<gene>
    <name evidence="1" type="ORF">GOODEAATRI_014260</name>
</gene>
<accession>A0ABV0N253</accession>
<name>A0ABV0N253_9TELE</name>
<proteinExistence type="predicted"/>
<dbReference type="EMBL" id="JAHRIO010020988">
    <property type="protein sequence ID" value="MEQ2165176.1"/>
    <property type="molecule type" value="Genomic_DNA"/>
</dbReference>
<organism evidence="1 2">
    <name type="scientific">Goodea atripinnis</name>
    <dbReference type="NCBI Taxonomy" id="208336"/>
    <lineage>
        <taxon>Eukaryota</taxon>
        <taxon>Metazoa</taxon>
        <taxon>Chordata</taxon>
        <taxon>Craniata</taxon>
        <taxon>Vertebrata</taxon>
        <taxon>Euteleostomi</taxon>
        <taxon>Actinopterygii</taxon>
        <taxon>Neopterygii</taxon>
        <taxon>Teleostei</taxon>
        <taxon>Neoteleostei</taxon>
        <taxon>Acanthomorphata</taxon>
        <taxon>Ovalentaria</taxon>
        <taxon>Atherinomorphae</taxon>
        <taxon>Cyprinodontiformes</taxon>
        <taxon>Goodeidae</taxon>
        <taxon>Goodea</taxon>
    </lineage>
</organism>
<comment type="caution">
    <text evidence="1">The sequence shown here is derived from an EMBL/GenBank/DDBJ whole genome shotgun (WGS) entry which is preliminary data.</text>
</comment>
<feature type="non-terminal residue" evidence="1">
    <location>
        <position position="1"/>
    </location>
</feature>
<sequence length="137" mass="14612">ILSSIPAPTTRLRIVQKLRLLSCLTLQHPLRVFRQPCCFGPVPAGSIAGHLSIRLWQQAALTLLAVTKELCPPFAAAVGGESVFVLGKLDDPIQFLAEGHLHALIGTSRDLGMGKLLIGNEVAFLKAVSVATQRLGV</sequence>
<protein>
    <submittedName>
        <fullName evidence="1">Uncharacterized protein</fullName>
    </submittedName>
</protein>
<evidence type="ECO:0000313" key="1">
    <source>
        <dbReference type="EMBL" id="MEQ2165176.1"/>
    </source>
</evidence>